<dbReference type="Proteomes" id="UP000288227">
    <property type="component" value="Unassembled WGS sequence"/>
</dbReference>
<dbReference type="NCBIfam" id="TIGR00412">
    <property type="entry name" value="redox_disulf_2"/>
    <property type="match status" value="1"/>
</dbReference>
<keyword evidence="2" id="KW-0676">Redox-active center</keyword>
<accession>A0A401UCV8</accession>
<feature type="domain" description="Thioredoxin-like fold" evidence="3">
    <location>
        <begin position="4"/>
        <end position="77"/>
    </location>
</feature>
<feature type="active site" description="Nucleophile" evidence="1">
    <location>
        <position position="15"/>
    </location>
</feature>
<organism evidence="4 5">
    <name type="scientific">Chryseotalea sanaruensis</name>
    <dbReference type="NCBI Taxonomy" id="2482724"/>
    <lineage>
        <taxon>Bacteria</taxon>
        <taxon>Pseudomonadati</taxon>
        <taxon>Bacteroidota</taxon>
        <taxon>Cytophagia</taxon>
        <taxon>Cytophagales</taxon>
        <taxon>Chryseotaleaceae</taxon>
        <taxon>Chryseotalea</taxon>
    </lineage>
</organism>
<evidence type="ECO:0000313" key="4">
    <source>
        <dbReference type="EMBL" id="GCC52713.1"/>
    </source>
</evidence>
<evidence type="ECO:0000256" key="1">
    <source>
        <dbReference type="PIRSR" id="PIRSR037031-50"/>
    </source>
</evidence>
<sequence length="78" mass="8490">MATSIKILGPGCAKCKTTFEVVKKAVEQSGVQAEITKIEDLEGMMKYNILTTPVVVVNEQIKISGRVPSVDEILKLLN</sequence>
<feature type="disulfide bond" description="Redox-active" evidence="2">
    <location>
        <begin position="12"/>
        <end position="15"/>
    </location>
</feature>
<dbReference type="PANTHER" id="PTHR36450">
    <property type="entry name" value="THIOREDOXIN"/>
    <property type="match status" value="1"/>
</dbReference>
<dbReference type="RefSeq" id="WP_127123364.1">
    <property type="nucleotide sequence ID" value="NZ_BHXQ01000005.1"/>
</dbReference>
<keyword evidence="2" id="KW-1015">Disulfide bond</keyword>
<evidence type="ECO:0000313" key="5">
    <source>
        <dbReference type="Proteomes" id="UP000288227"/>
    </source>
</evidence>
<dbReference type="PANTHER" id="PTHR36450:SF1">
    <property type="entry name" value="THIOREDOXIN"/>
    <property type="match status" value="1"/>
</dbReference>
<evidence type="ECO:0000259" key="3">
    <source>
        <dbReference type="Pfam" id="PF13192"/>
    </source>
</evidence>
<evidence type="ECO:0000256" key="2">
    <source>
        <dbReference type="PIRSR" id="PIRSR037031-51"/>
    </source>
</evidence>
<protein>
    <submittedName>
        <fullName evidence="4">Thioredoxin family protein</fullName>
    </submittedName>
</protein>
<keyword evidence="5" id="KW-1185">Reference proteome</keyword>
<dbReference type="PIRSF" id="PIRSF037031">
    <property type="entry name" value="Redox_disulphide_2"/>
    <property type="match status" value="1"/>
</dbReference>
<dbReference type="OrthoDB" id="9800630at2"/>
<dbReference type="SUPFAM" id="SSF52833">
    <property type="entry name" value="Thioredoxin-like"/>
    <property type="match status" value="1"/>
</dbReference>
<name>A0A401UCV8_9BACT</name>
<dbReference type="Pfam" id="PF13192">
    <property type="entry name" value="Thioredoxin_3"/>
    <property type="match status" value="1"/>
</dbReference>
<proteinExistence type="predicted"/>
<gene>
    <name evidence="4" type="ORF">SanaruYs_29510</name>
</gene>
<dbReference type="AlphaFoldDB" id="A0A401UCV8"/>
<dbReference type="EMBL" id="BHXQ01000005">
    <property type="protein sequence ID" value="GCC52713.1"/>
    <property type="molecule type" value="Genomic_DNA"/>
</dbReference>
<dbReference type="InterPro" id="IPR012336">
    <property type="entry name" value="Thioredoxin-like_fold"/>
</dbReference>
<dbReference type="InterPro" id="IPR036249">
    <property type="entry name" value="Thioredoxin-like_sf"/>
</dbReference>
<feature type="active site" description="Nucleophile" evidence="1">
    <location>
        <position position="12"/>
    </location>
</feature>
<dbReference type="InterPro" id="IPR005243">
    <property type="entry name" value="THIRX-like_proc"/>
</dbReference>
<reference evidence="4 5" key="1">
    <citation type="submission" date="2018-11" db="EMBL/GenBank/DDBJ databases">
        <title>Chryseotalea sanarue gen. nov., sp., nov., a member of the family Cytophagaceae, isolated from a brackish lake in Hamamatsu Japan.</title>
        <authorList>
            <person name="Maejima Y."/>
            <person name="Iino T."/>
            <person name="Muraguchi Y."/>
            <person name="Fukuda K."/>
            <person name="Ohkuma M."/>
            <person name="Moriuchi R."/>
            <person name="Dohra H."/>
            <person name="Kimbara K."/>
            <person name="Shintani M."/>
        </authorList>
    </citation>
    <scope>NUCLEOTIDE SEQUENCE [LARGE SCALE GENOMIC DNA]</scope>
    <source>
        <strain evidence="4 5">Ys</strain>
    </source>
</reference>
<comment type="caution">
    <text evidence="4">The sequence shown here is derived from an EMBL/GenBank/DDBJ whole genome shotgun (WGS) entry which is preliminary data.</text>
</comment>
<dbReference type="Gene3D" id="3.40.30.10">
    <property type="entry name" value="Glutaredoxin"/>
    <property type="match status" value="1"/>
</dbReference>